<organism evidence="1">
    <name type="scientific">mine drainage metagenome</name>
    <dbReference type="NCBI Taxonomy" id="410659"/>
    <lineage>
        <taxon>unclassified sequences</taxon>
        <taxon>metagenomes</taxon>
        <taxon>ecological metagenomes</taxon>
    </lineage>
</organism>
<gene>
    <name evidence="1" type="ORF">B1B_06545</name>
</gene>
<sequence length="94" mass="9847">TFTEPNGTYSFTVAAIDGYVATPSSGNVTVVGHAVTAFITYQPAYTVTFQQYTLPSGTSWSVTLNGTTRSSNPGGLTVTFVEPNGTYPFAVVPV</sequence>
<name>T1AWF4_9ZZZZ</name>
<evidence type="ECO:0000313" key="1">
    <source>
        <dbReference type="EMBL" id="EQD64961.1"/>
    </source>
</evidence>
<feature type="non-terminal residue" evidence="1">
    <location>
        <position position="1"/>
    </location>
</feature>
<reference evidence="1" key="1">
    <citation type="submission" date="2013-08" db="EMBL/GenBank/DDBJ databases">
        <authorList>
            <person name="Mendez C."/>
            <person name="Richter M."/>
            <person name="Ferrer M."/>
            <person name="Sanchez J."/>
        </authorList>
    </citation>
    <scope>NUCLEOTIDE SEQUENCE</scope>
</reference>
<dbReference type="EMBL" id="AUZY01004135">
    <property type="protein sequence ID" value="EQD64961.1"/>
    <property type="molecule type" value="Genomic_DNA"/>
</dbReference>
<dbReference type="AlphaFoldDB" id="T1AWF4"/>
<protein>
    <recommendedName>
        <fullName evidence="2">Thermopsin</fullName>
    </recommendedName>
</protein>
<proteinExistence type="predicted"/>
<feature type="non-terminal residue" evidence="1">
    <location>
        <position position="94"/>
    </location>
</feature>
<comment type="caution">
    <text evidence="1">The sequence shown here is derived from an EMBL/GenBank/DDBJ whole genome shotgun (WGS) entry which is preliminary data.</text>
</comment>
<accession>T1AWF4</accession>
<evidence type="ECO:0008006" key="2">
    <source>
        <dbReference type="Google" id="ProtNLM"/>
    </source>
</evidence>
<reference evidence="1" key="2">
    <citation type="journal article" date="2014" name="ISME J.">
        <title>Microbial stratification in low pH oxic and suboxic macroscopic growths along an acid mine drainage.</title>
        <authorList>
            <person name="Mendez-Garcia C."/>
            <person name="Mesa V."/>
            <person name="Sprenger R.R."/>
            <person name="Richter M."/>
            <person name="Diez M.S."/>
            <person name="Solano J."/>
            <person name="Bargiela R."/>
            <person name="Golyshina O.V."/>
            <person name="Manteca A."/>
            <person name="Ramos J.L."/>
            <person name="Gallego J.R."/>
            <person name="Llorente I."/>
            <person name="Martins Dos Santos V.A."/>
            <person name="Jensen O.N."/>
            <person name="Pelaez A.I."/>
            <person name="Sanchez J."/>
            <person name="Ferrer M."/>
        </authorList>
    </citation>
    <scope>NUCLEOTIDE SEQUENCE</scope>
</reference>